<organism evidence="2">
    <name type="scientific">viral metagenome</name>
    <dbReference type="NCBI Taxonomy" id="1070528"/>
    <lineage>
        <taxon>unclassified sequences</taxon>
        <taxon>metagenomes</taxon>
        <taxon>organismal metagenomes</taxon>
    </lineage>
</organism>
<proteinExistence type="predicted"/>
<sequence length="288" mass="32273">MDALSQEIGTIIRLSVHKYIKIVSDKYEIDFDDLISIWENSDTKNTPKPTPKKTPKPTTTPKTTTTPKSPSEASSSSDGCPYIYTKGEKEGQSCGIKPKGGVIYCTRHKKYEGQEPKQKKIVPCAKKSIAGSTPSKVAVPVAKEVNTVLRKNKAIDKLWHSSTGMVFKSARERVVIGKCVDDKFLPLDKDDINICMAHSFAYDVSSYEDEEESIIDKKKDSLDQKKSISTAIKQANIKAADVEDILCELQISKKKLSSILDDEEDEDEEEEPNDYLEEEEDLLEEEDE</sequence>
<evidence type="ECO:0000256" key="1">
    <source>
        <dbReference type="SAM" id="MobiDB-lite"/>
    </source>
</evidence>
<feature type="compositionally biased region" description="Low complexity" evidence="1">
    <location>
        <begin position="56"/>
        <end position="68"/>
    </location>
</feature>
<feature type="region of interest" description="Disordered" evidence="1">
    <location>
        <begin position="258"/>
        <end position="288"/>
    </location>
</feature>
<dbReference type="AlphaFoldDB" id="A0A6C0H2R3"/>
<feature type="compositionally biased region" description="Acidic residues" evidence="1">
    <location>
        <begin position="260"/>
        <end position="288"/>
    </location>
</feature>
<protein>
    <submittedName>
        <fullName evidence="2">Uncharacterized protein</fullName>
    </submittedName>
</protein>
<reference evidence="2" key="1">
    <citation type="journal article" date="2020" name="Nature">
        <title>Giant virus diversity and host interactions through global metagenomics.</title>
        <authorList>
            <person name="Schulz F."/>
            <person name="Roux S."/>
            <person name="Paez-Espino D."/>
            <person name="Jungbluth S."/>
            <person name="Walsh D.A."/>
            <person name="Denef V.J."/>
            <person name="McMahon K.D."/>
            <person name="Konstantinidis K.T."/>
            <person name="Eloe-Fadrosh E.A."/>
            <person name="Kyrpides N.C."/>
            <person name="Woyke T."/>
        </authorList>
    </citation>
    <scope>NUCLEOTIDE SEQUENCE</scope>
    <source>
        <strain evidence="2">GVMAG-M-3300023179-62</strain>
    </source>
</reference>
<dbReference type="EMBL" id="MN739858">
    <property type="protein sequence ID" value="QHT74828.1"/>
    <property type="molecule type" value="Genomic_DNA"/>
</dbReference>
<name>A0A6C0H2R3_9ZZZZ</name>
<feature type="compositionally biased region" description="Polar residues" evidence="1">
    <location>
        <begin position="69"/>
        <end position="78"/>
    </location>
</feature>
<accession>A0A6C0H2R3</accession>
<evidence type="ECO:0000313" key="2">
    <source>
        <dbReference type="EMBL" id="QHT74828.1"/>
    </source>
</evidence>
<feature type="region of interest" description="Disordered" evidence="1">
    <location>
        <begin position="40"/>
        <end position="81"/>
    </location>
</feature>